<dbReference type="AlphaFoldDB" id="A0A9N7VR39"/>
<sequence length="208" mass="23649">MRTVSAAGSVGQQGASPTGRQELILILRERKSKIPSALTLVGNHQAELIRPERRRCLMSDGRRERGDNRWSVRLMHRSWGRATFLASCRPSESLLLRVDPHNLWRSRSFQPVTSSPPAHSLSSNMQQNMHHPVPNRPALPLVHRELTPASNHNQRRRVGWMRCWVAEAKFKSHNKIVGQREAINGGGFDTQRLRRVKGSESAPWPVSR</sequence>
<name>A0A9N7VR39_PLEPL</name>
<feature type="region of interest" description="Disordered" evidence="1">
    <location>
        <begin position="109"/>
        <end position="132"/>
    </location>
</feature>
<accession>A0A9N7VR39</accession>
<keyword evidence="3" id="KW-1185">Reference proteome</keyword>
<evidence type="ECO:0000256" key="1">
    <source>
        <dbReference type="SAM" id="MobiDB-lite"/>
    </source>
</evidence>
<dbReference type="Proteomes" id="UP001153269">
    <property type="component" value="Unassembled WGS sequence"/>
</dbReference>
<evidence type="ECO:0000313" key="2">
    <source>
        <dbReference type="EMBL" id="CAB1453728.1"/>
    </source>
</evidence>
<gene>
    <name evidence="2" type="ORF">PLEPLA_LOCUS41488</name>
</gene>
<protein>
    <submittedName>
        <fullName evidence="2">Uncharacterized protein</fullName>
    </submittedName>
</protein>
<dbReference type="EMBL" id="CADEAL010004181">
    <property type="protein sequence ID" value="CAB1453728.1"/>
    <property type="molecule type" value="Genomic_DNA"/>
</dbReference>
<evidence type="ECO:0000313" key="3">
    <source>
        <dbReference type="Proteomes" id="UP001153269"/>
    </source>
</evidence>
<reference evidence="2" key="1">
    <citation type="submission" date="2020-03" db="EMBL/GenBank/DDBJ databases">
        <authorList>
            <person name="Weist P."/>
        </authorList>
    </citation>
    <scope>NUCLEOTIDE SEQUENCE</scope>
</reference>
<comment type="caution">
    <text evidence="2">The sequence shown here is derived from an EMBL/GenBank/DDBJ whole genome shotgun (WGS) entry which is preliminary data.</text>
</comment>
<proteinExistence type="predicted"/>
<feature type="compositionally biased region" description="Polar residues" evidence="1">
    <location>
        <begin position="109"/>
        <end position="129"/>
    </location>
</feature>
<organism evidence="2 3">
    <name type="scientific">Pleuronectes platessa</name>
    <name type="common">European plaice</name>
    <dbReference type="NCBI Taxonomy" id="8262"/>
    <lineage>
        <taxon>Eukaryota</taxon>
        <taxon>Metazoa</taxon>
        <taxon>Chordata</taxon>
        <taxon>Craniata</taxon>
        <taxon>Vertebrata</taxon>
        <taxon>Euteleostomi</taxon>
        <taxon>Actinopterygii</taxon>
        <taxon>Neopterygii</taxon>
        <taxon>Teleostei</taxon>
        <taxon>Neoteleostei</taxon>
        <taxon>Acanthomorphata</taxon>
        <taxon>Carangaria</taxon>
        <taxon>Pleuronectiformes</taxon>
        <taxon>Pleuronectoidei</taxon>
        <taxon>Pleuronectidae</taxon>
        <taxon>Pleuronectes</taxon>
    </lineage>
</organism>